<evidence type="ECO:0000313" key="2">
    <source>
        <dbReference type="Proteomes" id="UP000326779"/>
    </source>
</evidence>
<proteinExistence type="predicted"/>
<dbReference type="EMBL" id="CP045143">
    <property type="protein sequence ID" value="QFR24868.1"/>
    <property type="molecule type" value="Genomic_DNA"/>
</dbReference>
<dbReference type="RefSeq" id="WP_152261563.1">
    <property type="nucleotide sequence ID" value="NZ_CP045143.1"/>
</dbReference>
<evidence type="ECO:0000313" key="1">
    <source>
        <dbReference type="EMBL" id="QFR24868.1"/>
    </source>
</evidence>
<accession>A0A5P8M8K3</accession>
<dbReference type="KEGG" id="lhb:D1010_16590"/>
<sequence>MASLDTIVRYKQSLGFSADADKIIFAQSDSHNNVLLGGIVNGLINTMYYISFEQTGLLFMKVAVSPTLHYQLTGEDKLIPLSVIRSLSFEPVKFSARFTTGKNRLTQIELGCV</sequence>
<protein>
    <submittedName>
        <fullName evidence="1">Uncharacterized protein</fullName>
    </submittedName>
</protein>
<dbReference type="AlphaFoldDB" id="A0A5P8M8K3"/>
<organism evidence="1 2">
    <name type="scientific">Schleiferilactobacillus harbinensis</name>
    <dbReference type="NCBI Taxonomy" id="304207"/>
    <lineage>
        <taxon>Bacteria</taxon>
        <taxon>Bacillati</taxon>
        <taxon>Bacillota</taxon>
        <taxon>Bacilli</taxon>
        <taxon>Lactobacillales</taxon>
        <taxon>Lactobacillaceae</taxon>
        <taxon>Schleiferilactobacillus</taxon>
    </lineage>
</organism>
<name>A0A5P8M8K3_9LACO</name>
<gene>
    <name evidence="1" type="ORF">D1010_16590</name>
</gene>
<dbReference type="Proteomes" id="UP000326779">
    <property type="component" value="Chromosome"/>
</dbReference>
<reference evidence="1 2" key="1">
    <citation type="submission" date="2019-10" db="EMBL/GenBank/DDBJ databases">
        <title>The completed genome of Lactobacillus harbinensis M1.</title>
        <authorList>
            <person name="Zheng Y."/>
        </authorList>
    </citation>
    <scope>NUCLEOTIDE SEQUENCE [LARGE SCALE GENOMIC DNA]</scope>
    <source>
        <strain evidence="1 2">M1</strain>
    </source>
</reference>